<dbReference type="PRINTS" id="PR01543">
    <property type="entry name" value="ANATRNSFRASE"/>
</dbReference>
<dbReference type="OrthoDB" id="10260017at2759"/>
<dbReference type="PANTHER" id="PTHR11786">
    <property type="entry name" value="N-HYDROXYARYLAMINE O-ACETYLTRANSFERASE"/>
    <property type="match status" value="1"/>
</dbReference>
<dbReference type="EC" id="2.3.1.5" evidence="2"/>
<keyword evidence="4 5" id="KW-0012">Acyltransferase</keyword>
<comment type="similarity">
    <text evidence="1 5">Belongs to the arylamine N-acetyltransferase family.</text>
</comment>
<dbReference type="Gene3D" id="3.30.2140.20">
    <property type="match status" value="1"/>
</dbReference>
<reference evidence="6 7" key="1">
    <citation type="journal article" date="2019" name="Sci. Data">
        <title>Hybrid genome assembly and annotation of Danionella translucida.</title>
        <authorList>
            <person name="Kadobianskyi M."/>
            <person name="Schulze L."/>
            <person name="Schuelke M."/>
            <person name="Judkewitz B."/>
        </authorList>
    </citation>
    <scope>NUCLEOTIDE SEQUENCE [LARGE SCALE GENOMIC DNA]</scope>
    <source>
        <strain evidence="6 7">Bolton</strain>
    </source>
</reference>
<dbReference type="STRING" id="623744.A0A553QXY1"/>
<dbReference type="GO" id="GO:0004060">
    <property type="term" value="F:arylamine N-acetyltransferase activity"/>
    <property type="evidence" value="ECO:0007669"/>
    <property type="project" value="UniProtKB-EC"/>
</dbReference>
<evidence type="ECO:0000256" key="4">
    <source>
        <dbReference type="ARBA" id="ARBA00023315"/>
    </source>
</evidence>
<dbReference type="InterPro" id="IPR038765">
    <property type="entry name" value="Papain-like_cys_pep_sf"/>
</dbReference>
<keyword evidence="3 5" id="KW-0808">Transferase</keyword>
<evidence type="ECO:0000256" key="3">
    <source>
        <dbReference type="ARBA" id="ARBA00022679"/>
    </source>
</evidence>
<protein>
    <recommendedName>
        <fullName evidence="2">arylamine N-acetyltransferase</fullName>
        <ecNumber evidence="2">2.3.1.5</ecNumber>
    </recommendedName>
</protein>
<organism evidence="6 7">
    <name type="scientific">Danionella cerebrum</name>
    <dbReference type="NCBI Taxonomy" id="2873325"/>
    <lineage>
        <taxon>Eukaryota</taxon>
        <taxon>Metazoa</taxon>
        <taxon>Chordata</taxon>
        <taxon>Craniata</taxon>
        <taxon>Vertebrata</taxon>
        <taxon>Euteleostomi</taxon>
        <taxon>Actinopterygii</taxon>
        <taxon>Neopterygii</taxon>
        <taxon>Teleostei</taxon>
        <taxon>Ostariophysi</taxon>
        <taxon>Cypriniformes</taxon>
        <taxon>Danionidae</taxon>
        <taxon>Danioninae</taxon>
        <taxon>Danionella</taxon>
    </lineage>
</organism>
<evidence type="ECO:0000256" key="5">
    <source>
        <dbReference type="RuleBase" id="RU003452"/>
    </source>
</evidence>
<dbReference type="Proteomes" id="UP000316079">
    <property type="component" value="Unassembled WGS sequence"/>
</dbReference>
<name>A0A553QXY1_9TELE</name>
<evidence type="ECO:0000256" key="2">
    <source>
        <dbReference type="ARBA" id="ARBA00012701"/>
    </source>
</evidence>
<feature type="non-terminal residue" evidence="6">
    <location>
        <position position="1"/>
    </location>
</feature>
<dbReference type="FunFam" id="3.30.2140.20:FF:000001">
    <property type="entry name" value="Arylamine N-acetyltransferase 1"/>
    <property type="match status" value="1"/>
</dbReference>
<gene>
    <name evidence="6" type="ORF">DNTS_020477</name>
</gene>
<evidence type="ECO:0000313" key="6">
    <source>
        <dbReference type="EMBL" id="TRY94824.1"/>
    </source>
</evidence>
<dbReference type="InterPro" id="IPR053710">
    <property type="entry name" value="Arylamine_NAT_domain_sf"/>
</dbReference>
<dbReference type="PANTHER" id="PTHR11786:SF8">
    <property type="entry name" value="ARYLAMINE N-ACETYLTRANSFERASE 1"/>
    <property type="match status" value="1"/>
</dbReference>
<comment type="caution">
    <text evidence="6">The sequence shown here is derived from an EMBL/GenBank/DDBJ whole genome shotgun (WGS) entry which is preliminary data.</text>
</comment>
<dbReference type="EMBL" id="SRMA01025422">
    <property type="protein sequence ID" value="TRY94824.1"/>
    <property type="molecule type" value="Genomic_DNA"/>
</dbReference>
<proteinExistence type="inferred from homology"/>
<keyword evidence="7" id="KW-1185">Reference proteome</keyword>
<evidence type="ECO:0000313" key="7">
    <source>
        <dbReference type="Proteomes" id="UP000316079"/>
    </source>
</evidence>
<evidence type="ECO:0000256" key="1">
    <source>
        <dbReference type="ARBA" id="ARBA00006547"/>
    </source>
</evidence>
<accession>A0A553QXY1</accession>
<dbReference type="SUPFAM" id="SSF54001">
    <property type="entry name" value="Cysteine proteinases"/>
    <property type="match status" value="1"/>
</dbReference>
<dbReference type="AlphaFoldDB" id="A0A553QXY1"/>
<dbReference type="InterPro" id="IPR001447">
    <property type="entry name" value="Arylamine_N-AcTrfase"/>
</dbReference>
<dbReference type="Pfam" id="PF00797">
    <property type="entry name" value="Acetyltransf_2"/>
    <property type="match status" value="1"/>
</dbReference>
<sequence>VMALVPCNPELGDPQGKPSWVMDLKEYFNRIGFTGQNAKADLESLFTIHRLHVMSIAFENLSLHSGEKTSMDLNIIYDKIVKKGRGGWCLENNLLFSWVLKEMGYKSTILSSKVFNSQEQAFLPKDTHLINLVEVDDKQYIADVSFGESCQIWYPLELISDKEQPQPPGVFRLLSNGETWTLQKTGRKQHVLNEGFANCSFIDKQLTKQIYCFTMTPRTTEHFLEAEEHLQTSPDSLFVLKSICSMHMPTGFKVLVGWTYTEVTFEKDSDLVDIRNVPDCEIESVLREKFNMQLENKFTPKNNKGHYVF</sequence>